<keyword evidence="2" id="KW-0808">Transferase</keyword>
<dbReference type="PROSITE" id="PS50011">
    <property type="entry name" value="PROTEIN_KINASE_DOM"/>
    <property type="match status" value="1"/>
</dbReference>
<evidence type="ECO:0000256" key="1">
    <source>
        <dbReference type="ARBA" id="ARBA00012513"/>
    </source>
</evidence>
<dbReference type="EC" id="2.7.11.1" evidence="1"/>
<reference evidence="8" key="2">
    <citation type="submission" date="2021-02" db="EMBL/GenBank/DDBJ databases">
        <authorList>
            <person name="Kimball J.A."/>
            <person name="Haas M.W."/>
            <person name="Macchietto M."/>
            <person name="Kono T."/>
            <person name="Duquette J."/>
            <person name="Shao M."/>
        </authorList>
    </citation>
    <scope>NUCLEOTIDE SEQUENCE</scope>
    <source>
        <tissue evidence="8">Fresh leaf tissue</tissue>
    </source>
</reference>
<dbReference type="PANTHER" id="PTHR45621">
    <property type="entry name" value="OS01G0588500 PROTEIN-RELATED"/>
    <property type="match status" value="1"/>
</dbReference>
<evidence type="ECO:0000256" key="5">
    <source>
        <dbReference type="ARBA" id="ARBA00022840"/>
    </source>
</evidence>
<dbReference type="Pfam" id="PF07714">
    <property type="entry name" value="PK_Tyr_Ser-Thr"/>
    <property type="match status" value="1"/>
</dbReference>
<dbReference type="OrthoDB" id="683371at2759"/>
<protein>
    <recommendedName>
        <fullName evidence="1">non-specific serine/threonine protein kinase</fullName>
        <ecNumber evidence="1">2.7.11.1</ecNumber>
    </recommendedName>
</protein>
<dbReference type="InterPro" id="IPR050823">
    <property type="entry name" value="Plant_Ser_Thr_Prot_Kinase"/>
</dbReference>
<feature type="domain" description="Protein kinase" evidence="7">
    <location>
        <begin position="255"/>
        <end position="363"/>
    </location>
</feature>
<keyword evidence="3 6" id="KW-0547">Nucleotide-binding</keyword>
<sequence>MMLLAKEFALSPPAAVASRRRAPARVSSWVFSPSGSAGGSPVGELWLRTRGGGGAGGTDGFGSHGHDSDMDLAMLVSDFLENGGSGGVDSRGSSDSESSLSDLAHLTDKISMYKQGGDEKQNELLSMVHSLLFSIHESELLAFKRGQCSGGCIRHLLVKLLRLLGYDAAICVSKWQGFDKIPGEYGQLMRKRTLPKRIRFSFRYAKRKGVVGLSASASTSRVSAASVPRSEGEILQSANIRGFTFNELRVATRNFRPDSVVGEGGFSFIFKGWIDENTFAPSRLGTGMVIAVKKLNQDGFQGHREWLAKVNYLGQLSHPNLVKLVGYCLLDEQRLLVYEFMPRGSSENHLFRRAHISSHSLGI</sequence>
<dbReference type="EMBL" id="JAAALK010000288">
    <property type="protein sequence ID" value="KAG8053771.1"/>
    <property type="molecule type" value="Genomic_DNA"/>
</dbReference>
<organism evidence="8 9">
    <name type="scientific">Zizania palustris</name>
    <name type="common">Northern wild rice</name>
    <dbReference type="NCBI Taxonomy" id="103762"/>
    <lineage>
        <taxon>Eukaryota</taxon>
        <taxon>Viridiplantae</taxon>
        <taxon>Streptophyta</taxon>
        <taxon>Embryophyta</taxon>
        <taxon>Tracheophyta</taxon>
        <taxon>Spermatophyta</taxon>
        <taxon>Magnoliopsida</taxon>
        <taxon>Liliopsida</taxon>
        <taxon>Poales</taxon>
        <taxon>Poaceae</taxon>
        <taxon>BOP clade</taxon>
        <taxon>Oryzoideae</taxon>
        <taxon>Oryzeae</taxon>
        <taxon>Zizaniinae</taxon>
        <taxon>Zizania</taxon>
    </lineage>
</organism>
<evidence type="ECO:0000256" key="3">
    <source>
        <dbReference type="ARBA" id="ARBA00022741"/>
    </source>
</evidence>
<evidence type="ECO:0000256" key="2">
    <source>
        <dbReference type="ARBA" id="ARBA00022679"/>
    </source>
</evidence>
<evidence type="ECO:0000313" key="9">
    <source>
        <dbReference type="Proteomes" id="UP000729402"/>
    </source>
</evidence>
<name>A0A8J5RHX7_ZIZPA</name>
<dbReference type="InterPro" id="IPR001245">
    <property type="entry name" value="Ser-Thr/Tyr_kinase_cat_dom"/>
</dbReference>
<feature type="binding site" evidence="6">
    <location>
        <position position="294"/>
    </location>
    <ligand>
        <name>ATP</name>
        <dbReference type="ChEBI" id="CHEBI:30616"/>
    </ligand>
</feature>
<dbReference type="GO" id="GO:0005524">
    <property type="term" value="F:ATP binding"/>
    <property type="evidence" value="ECO:0007669"/>
    <property type="project" value="UniProtKB-UniRule"/>
</dbReference>
<evidence type="ECO:0000256" key="4">
    <source>
        <dbReference type="ARBA" id="ARBA00022777"/>
    </source>
</evidence>
<evidence type="ECO:0000313" key="8">
    <source>
        <dbReference type="EMBL" id="KAG8053771.1"/>
    </source>
</evidence>
<dbReference type="InterPro" id="IPR017441">
    <property type="entry name" value="Protein_kinase_ATP_BS"/>
</dbReference>
<dbReference type="Pfam" id="PF04720">
    <property type="entry name" value="PDDEXK_6"/>
    <property type="match status" value="1"/>
</dbReference>
<proteinExistence type="predicted"/>
<dbReference type="FunFam" id="3.30.200.20:FF:000228">
    <property type="entry name" value="Serine/threonine-protein kinase BIK1"/>
    <property type="match status" value="1"/>
</dbReference>
<keyword evidence="9" id="KW-1185">Reference proteome</keyword>
<dbReference type="GO" id="GO:0004674">
    <property type="term" value="F:protein serine/threonine kinase activity"/>
    <property type="evidence" value="ECO:0007669"/>
    <property type="project" value="UniProtKB-EC"/>
</dbReference>
<evidence type="ECO:0000256" key="6">
    <source>
        <dbReference type="PROSITE-ProRule" id="PRU10141"/>
    </source>
</evidence>
<keyword evidence="5 6" id="KW-0067">ATP-binding</keyword>
<keyword evidence="4" id="KW-0418">Kinase</keyword>
<dbReference type="Proteomes" id="UP000729402">
    <property type="component" value="Unassembled WGS sequence"/>
</dbReference>
<gene>
    <name evidence="8" type="ORF">GUJ93_ZPchr0001g32862</name>
</gene>
<dbReference type="PROSITE" id="PS00107">
    <property type="entry name" value="PROTEIN_KINASE_ATP"/>
    <property type="match status" value="1"/>
</dbReference>
<evidence type="ECO:0000259" key="7">
    <source>
        <dbReference type="PROSITE" id="PS50011"/>
    </source>
</evidence>
<dbReference type="InterPro" id="IPR000719">
    <property type="entry name" value="Prot_kinase_dom"/>
</dbReference>
<accession>A0A8J5RHX7</accession>
<dbReference type="AlphaFoldDB" id="A0A8J5RHX7"/>
<comment type="caution">
    <text evidence="8">The sequence shown here is derived from an EMBL/GenBank/DDBJ whole genome shotgun (WGS) entry which is preliminary data.</text>
</comment>
<reference evidence="8" key="1">
    <citation type="journal article" date="2021" name="bioRxiv">
        <title>Whole Genome Assembly and Annotation of Northern Wild Rice, Zizania palustris L., Supports a Whole Genome Duplication in the Zizania Genus.</title>
        <authorList>
            <person name="Haas M."/>
            <person name="Kono T."/>
            <person name="Macchietto M."/>
            <person name="Millas R."/>
            <person name="McGilp L."/>
            <person name="Shao M."/>
            <person name="Duquette J."/>
            <person name="Hirsch C.N."/>
            <person name="Kimball J."/>
        </authorList>
    </citation>
    <scope>NUCLEOTIDE SEQUENCE</scope>
    <source>
        <tissue evidence="8">Fresh leaf tissue</tissue>
    </source>
</reference>
<dbReference type="InterPro" id="IPR006502">
    <property type="entry name" value="PDDEXK-like"/>
</dbReference>